<gene>
    <name evidence="1" type="ORF">APZ42_009020</name>
</gene>
<proteinExistence type="predicted"/>
<dbReference type="AlphaFoldDB" id="A0A162BRH3"/>
<evidence type="ECO:0000313" key="1">
    <source>
        <dbReference type="EMBL" id="KZR96570.1"/>
    </source>
</evidence>
<protein>
    <submittedName>
        <fullName evidence="1">Uncharacterized protein</fullName>
    </submittedName>
</protein>
<organism evidence="1 2">
    <name type="scientific">Daphnia magna</name>
    <dbReference type="NCBI Taxonomy" id="35525"/>
    <lineage>
        <taxon>Eukaryota</taxon>
        <taxon>Metazoa</taxon>
        <taxon>Ecdysozoa</taxon>
        <taxon>Arthropoda</taxon>
        <taxon>Crustacea</taxon>
        <taxon>Branchiopoda</taxon>
        <taxon>Diplostraca</taxon>
        <taxon>Cladocera</taxon>
        <taxon>Anomopoda</taxon>
        <taxon>Daphniidae</taxon>
        <taxon>Daphnia</taxon>
    </lineage>
</organism>
<comment type="caution">
    <text evidence="1">The sequence shown here is derived from an EMBL/GenBank/DDBJ whole genome shotgun (WGS) entry which is preliminary data.</text>
</comment>
<dbReference type="EMBL" id="LRGB01024494">
    <property type="protein sequence ID" value="KZR96570.1"/>
    <property type="molecule type" value="Genomic_DNA"/>
</dbReference>
<sequence length="99" mass="11857">MNPFKYFAISIYVFNLYYQLMTATLHINSWQHCNLSRTFIQFTSRYRSVQYTCFSELSKSIVTIKYIWSGKIDFIRRIDYLVWVGRLEEPRDGTSDDSA</sequence>
<name>A0A162BRH3_9CRUS</name>
<reference evidence="1 2" key="1">
    <citation type="submission" date="2016-03" db="EMBL/GenBank/DDBJ databases">
        <title>EvidentialGene: Evidence-directed Construction of Genes on Genomes.</title>
        <authorList>
            <person name="Gilbert D.G."/>
            <person name="Choi J.-H."/>
            <person name="Mockaitis K."/>
            <person name="Colbourne J."/>
            <person name="Pfrender M."/>
        </authorList>
    </citation>
    <scope>NUCLEOTIDE SEQUENCE [LARGE SCALE GENOMIC DNA]</scope>
    <source>
        <strain evidence="1 2">Xinb3</strain>
        <tissue evidence="1">Complete organism</tissue>
    </source>
</reference>
<accession>A0A162BRH3</accession>
<dbReference type="Proteomes" id="UP000076858">
    <property type="component" value="Unassembled WGS sequence"/>
</dbReference>
<keyword evidence="2" id="KW-1185">Reference proteome</keyword>
<evidence type="ECO:0000313" key="2">
    <source>
        <dbReference type="Proteomes" id="UP000076858"/>
    </source>
</evidence>